<evidence type="ECO:0000256" key="1">
    <source>
        <dbReference type="ARBA" id="ARBA00022737"/>
    </source>
</evidence>
<proteinExistence type="predicted"/>
<dbReference type="Pfam" id="PF12854">
    <property type="entry name" value="PPR_1"/>
    <property type="match status" value="1"/>
</dbReference>
<feature type="non-terminal residue" evidence="3">
    <location>
        <position position="1"/>
    </location>
</feature>
<dbReference type="NCBIfam" id="TIGR00756">
    <property type="entry name" value="PPR"/>
    <property type="match status" value="2"/>
</dbReference>
<evidence type="ECO:0000313" key="4">
    <source>
        <dbReference type="Proteomes" id="UP000824469"/>
    </source>
</evidence>
<reference evidence="3 4" key="1">
    <citation type="journal article" date="2021" name="Nat. Plants">
        <title>The Taxus genome provides insights into paclitaxel biosynthesis.</title>
        <authorList>
            <person name="Xiong X."/>
            <person name="Gou J."/>
            <person name="Liao Q."/>
            <person name="Li Y."/>
            <person name="Zhou Q."/>
            <person name="Bi G."/>
            <person name="Li C."/>
            <person name="Du R."/>
            <person name="Wang X."/>
            <person name="Sun T."/>
            <person name="Guo L."/>
            <person name="Liang H."/>
            <person name="Lu P."/>
            <person name="Wu Y."/>
            <person name="Zhang Z."/>
            <person name="Ro D.K."/>
            <person name="Shang Y."/>
            <person name="Huang S."/>
            <person name="Yan J."/>
        </authorList>
    </citation>
    <scope>NUCLEOTIDE SEQUENCE [LARGE SCALE GENOMIC DNA]</scope>
    <source>
        <strain evidence="3">Ta-2019</strain>
    </source>
</reference>
<gene>
    <name evidence="3" type="ORF">KI387_024408</name>
</gene>
<feature type="non-terminal residue" evidence="3">
    <location>
        <position position="57"/>
    </location>
</feature>
<comment type="caution">
    <text evidence="3">The sequence shown here is derived from an EMBL/GenBank/DDBJ whole genome shotgun (WGS) entry which is preliminary data.</text>
</comment>
<organism evidence="3 4">
    <name type="scientific">Taxus chinensis</name>
    <name type="common">Chinese yew</name>
    <name type="synonym">Taxus wallichiana var. chinensis</name>
    <dbReference type="NCBI Taxonomy" id="29808"/>
    <lineage>
        <taxon>Eukaryota</taxon>
        <taxon>Viridiplantae</taxon>
        <taxon>Streptophyta</taxon>
        <taxon>Embryophyta</taxon>
        <taxon>Tracheophyta</taxon>
        <taxon>Spermatophyta</taxon>
        <taxon>Pinopsida</taxon>
        <taxon>Pinidae</taxon>
        <taxon>Conifers II</taxon>
        <taxon>Cupressales</taxon>
        <taxon>Taxaceae</taxon>
        <taxon>Taxus</taxon>
    </lineage>
</organism>
<name>A0AA38G3Z8_TAXCH</name>
<dbReference type="EMBL" id="JAHRHJ020000005">
    <property type="protein sequence ID" value="KAH9315781.1"/>
    <property type="molecule type" value="Genomic_DNA"/>
</dbReference>
<protein>
    <recommendedName>
        <fullName evidence="5">Pentatricopeptide repeat-containing protein</fullName>
    </recommendedName>
</protein>
<dbReference type="InterPro" id="IPR002885">
    <property type="entry name" value="PPR_rpt"/>
</dbReference>
<accession>A0AA38G3Z8</accession>
<dbReference type="Gene3D" id="1.25.40.10">
    <property type="entry name" value="Tetratricopeptide repeat domain"/>
    <property type="match status" value="1"/>
</dbReference>
<evidence type="ECO:0000256" key="2">
    <source>
        <dbReference type="PROSITE-ProRule" id="PRU00708"/>
    </source>
</evidence>
<dbReference type="PANTHER" id="PTHR47932:SF2">
    <property type="entry name" value="OS10G0484300 PROTEIN"/>
    <property type="match status" value="1"/>
</dbReference>
<evidence type="ECO:0008006" key="5">
    <source>
        <dbReference type="Google" id="ProtNLM"/>
    </source>
</evidence>
<dbReference type="PANTHER" id="PTHR47932">
    <property type="entry name" value="ATPASE EXPRESSION PROTEIN 3"/>
    <property type="match status" value="1"/>
</dbReference>
<dbReference type="AlphaFoldDB" id="A0AA38G3Z8"/>
<sequence>DGRVDEASEVLGEMQRNGCFPNVVTYRMILDGFCRKGNLNRALEVLYGMVEKDLAPH</sequence>
<dbReference type="PROSITE" id="PS51375">
    <property type="entry name" value="PPR"/>
    <property type="match status" value="1"/>
</dbReference>
<feature type="repeat" description="PPR" evidence="2">
    <location>
        <begin position="22"/>
        <end position="56"/>
    </location>
</feature>
<dbReference type="GO" id="GO:0003729">
    <property type="term" value="F:mRNA binding"/>
    <property type="evidence" value="ECO:0007669"/>
    <property type="project" value="TreeGrafter"/>
</dbReference>
<keyword evidence="1" id="KW-0677">Repeat</keyword>
<keyword evidence="4" id="KW-1185">Reference proteome</keyword>
<evidence type="ECO:0000313" key="3">
    <source>
        <dbReference type="EMBL" id="KAH9315781.1"/>
    </source>
</evidence>
<dbReference type="Proteomes" id="UP000824469">
    <property type="component" value="Unassembled WGS sequence"/>
</dbReference>
<dbReference type="InterPro" id="IPR011990">
    <property type="entry name" value="TPR-like_helical_dom_sf"/>
</dbReference>